<protein>
    <recommendedName>
        <fullName evidence="5">Type III secretion protein</fullName>
    </recommendedName>
</protein>
<gene>
    <name evidence="2" type="ORF">F4U95_01530</name>
    <name evidence="1" type="ORF">F4U96_01530</name>
</gene>
<dbReference type="RefSeq" id="WP_120253229.1">
    <property type="nucleotide sequence ID" value="NZ_JBNNIY010000003.1"/>
</dbReference>
<comment type="caution">
    <text evidence="2">The sequence shown here is derived from an EMBL/GenBank/DDBJ whole genome shotgun (WGS) entry which is preliminary data.</text>
</comment>
<dbReference type="Proteomes" id="UP000325933">
    <property type="component" value="Unassembled WGS sequence"/>
</dbReference>
<evidence type="ECO:0000313" key="1">
    <source>
        <dbReference type="EMBL" id="KAA9021403.1"/>
    </source>
</evidence>
<keyword evidence="4" id="KW-1185">Reference proteome</keyword>
<proteinExistence type="predicted"/>
<sequence>MSNSISNADLSSIAATPLTGGRMRQDDSPANWFEAFASAWGKALDTQAAAIEQRSDIVANSGGDNPSQITQLTAESMKMSFLANSSHSSIDSVSKALETMARKQ</sequence>
<dbReference type="Proteomes" id="UP000326364">
    <property type="component" value="Unassembled WGS sequence"/>
</dbReference>
<evidence type="ECO:0008006" key="5">
    <source>
        <dbReference type="Google" id="ProtNLM"/>
    </source>
</evidence>
<reference evidence="3 4" key="1">
    <citation type="submission" date="2019-09" db="EMBL/GenBank/DDBJ databases">
        <authorList>
            <person name="Feng G."/>
        </authorList>
    </citation>
    <scope>NUCLEOTIDE SEQUENCE [LARGE SCALE GENOMIC DNA]</scope>
    <source>
        <strain evidence="2 3">KACC 19283</strain>
        <strain evidence="1 4">KACC 19284</strain>
    </source>
</reference>
<accession>A0A5J5IAY5</accession>
<dbReference type="EMBL" id="VYQA01000001">
    <property type="protein sequence ID" value="KAA9033765.1"/>
    <property type="molecule type" value="Genomic_DNA"/>
</dbReference>
<dbReference type="AlphaFoldDB" id="A0A5J5IAY5"/>
<evidence type="ECO:0000313" key="2">
    <source>
        <dbReference type="EMBL" id="KAA9033765.1"/>
    </source>
</evidence>
<evidence type="ECO:0000313" key="4">
    <source>
        <dbReference type="Proteomes" id="UP000326364"/>
    </source>
</evidence>
<name>A0A5J5IAY5_9SPHN</name>
<evidence type="ECO:0000313" key="3">
    <source>
        <dbReference type="Proteomes" id="UP000325933"/>
    </source>
</evidence>
<organism evidence="2 3">
    <name type="scientific">Sphingobium limneticum</name>
    <dbReference type="NCBI Taxonomy" id="1007511"/>
    <lineage>
        <taxon>Bacteria</taxon>
        <taxon>Pseudomonadati</taxon>
        <taxon>Pseudomonadota</taxon>
        <taxon>Alphaproteobacteria</taxon>
        <taxon>Sphingomonadales</taxon>
        <taxon>Sphingomonadaceae</taxon>
        <taxon>Sphingobium</taxon>
    </lineage>
</organism>
<dbReference type="EMBL" id="VYQB01000001">
    <property type="protein sequence ID" value="KAA9021403.1"/>
    <property type="molecule type" value="Genomic_DNA"/>
</dbReference>